<sequence>MRFSYNAAVVVATLMGSAATADDCPALPIEGPFALTIVIKDSTETYATNIGYASRGVPDLNPTTTSNQTFTWNVDESRVIMGGSSFYKSGKISKGSVFFFWSEGSMPDDGEWLLEQTVSGCAVYLVKEGSTKEEGVFQWQSTPPQSSLSPISWLGSVEEANAAIRVDVTKSS</sequence>
<accession>A0A0B7KAV7</accession>
<evidence type="ECO:0000256" key="1">
    <source>
        <dbReference type="SAM" id="SignalP"/>
    </source>
</evidence>
<name>A0A0B7KAV7_BIOOC</name>
<evidence type="ECO:0000313" key="2">
    <source>
        <dbReference type="EMBL" id="CEO54643.1"/>
    </source>
</evidence>
<proteinExistence type="predicted"/>
<feature type="chain" id="PRO_5002118399" evidence="1">
    <location>
        <begin position="22"/>
        <end position="172"/>
    </location>
</feature>
<gene>
    <name evidence="2" type="ORF">BN869_000010701_1</name>
</gene>
<reference evidence="2" key="1">
    <citation type="submission" date="2015-01" db="EMBL/GenBank/DDBJ databases">
        <authorList>
            <person name="Durling Mikael"/>
        </authorList>
    </citation>
    <scope>NUCLEOTIDE SEQUENCE</scope>
</reference>
<feature type="signal peptide" evidence="1">
    <location>
        <begin position="1"/>
        <end position="21"/>
    </location>
</feature>
<protein>
    <submittedName>
        <fullName evidence="2">Uncharacterized protein</fullName>
    </submittedName>
</protein>
<keyword evidence="1" id="KW-0732">Signal</keyword>
<dbReference type="EMBL" id="CDPU01000044">
    <property type="protein sequence ID" value="CEO54643.1"/>
    <property type="molecule type" value="Genomic_DNA"/>
</dbReference>
<organism evidence="2">
    <name type="scientific">Bionectria ochroleuca</name>
    <name type="common">Gliocladium roseum</name>
    <dbReference type="NCBI Taxonomy" id="29856"/>
    <lineage>
        <taxon>Eukaryota</taxon>
        <taxon>Fungi</taxon>
        <taxon>Dikarya</taxon>
        <taxon>Ascomycota</taxon>
        <taxon>Pezizomycotina</taxon>
        <taxon>Sordariomycetes</taxon>
        <taxon>Hypocreomycetidae</taxon>
        <taxon>Hypocreales</taxon>
        <taxon>Bionectriaceae</taxon>
        <taxon>Clonostachys</taxon>
    </lineage>
</organism>
<dbReference type="AlphaFoldDB" id="A0A0B7KAV7"/>